<evidence type="ECO:0000256" key="12">
    <source>
        <dbReference type="SAM" id="Coils"/>
    </source>
</evidence>
<comment type="caution">
    <text evidence="11">As this protein does not have any detectable helicase domains, it probably does not have helicase activity.</text>
</comment>
<evidence type="ECO:0000256" key="8">
    <source>
        <dbReference type="ARBA" id="ARBA00022840"/>
    </source>
</evidence>
<feature type="binding site" evidence="11">
    <location>
        <position position="452"/>
    </location>
    <ligand>
        <name>Zn(2+)</name>
        <dbReference type="ChEBI" id="CHEBI:29105"/>
        <label>1</label>
    </ligand>
</feature>
<keyword evidence="7 11" id="KW-0862">Zinc</keyword>
<dbReference type="GO" id="GO:0006269">
    <property type="term" value="P:DNA replication, synthesis of primer"/>
    <property type="evidence" value="ECO:0007669"/>
    <property type="project" value="UniProtKB-KW"/>
</dbReference>
<evidence type="ECO:0000256" key="5">
    <source>
        <dbReference type="ARBA" id="ARBA00022801"/>
    </source>
</evidence>
<dbReference type="GO" id="GO:0006302">
    <property type="term" value="P:double-strand break repair"/>
    <property type="evidence" value="ECO:0007669"/>
    <property type="project" value="InterPro"/>
</dbReference>
<dbReference type="NCBIfam" id="TIGR00595">
    <property type="entry name" value="priA"/>
    <property type="match status" value="1"/>
</dbReference>
<comment type="similarity">
    <text evidence="11">Belongs to the helicase family. PriA subfamily.</text>
</comment>
<dbReference type="GO" id="GO:1990077">
    <property type="term" value="C:primosome complex"/>
    <property type="evidence" value="ECO:0007669"/>
    <property type="project" value="UniProtKB-UniRule"/>
</dbReference>
<evidence type="ECO:0000256" key="11">
    <source>
        <dbReference type="HAMAP-Rule" id="MF_00983"/>
    </source>
</evidence>
<dbReference type="InterPro" id="IPR005259">
    <property type="entry name" value="PriA"/>
</dbReference>
<dbReference type="InterPro" id="IPR027417">
    <property type="entry name" value="P-loop_NTPase"/>
</dbReference>
<dbReference type="FunFam" id="3.40.1440.60:FF:000001">
    <property type="entry name" value="Primosomal protein N"/>
    <property type="match status" value="1"/>
</dbReference>
<feature type="binding site" evidence="11">
    <location>
        <position position="449"/>
    </location>
    <ligand>
        <name>Zn(2+)</name>
        <dbReference type="ChEBI" id="CHEBI:29105"/>
        <label>1</label>
    </ligand>
</feature>
<dbReference type="Pfam" id="PF18319">
    <property type="entry name" value="Zn_ribbon_PriA"/>
    <property type="match status" value="1"/>
</dbReference>
<comment type="subunit">
    <text evidence="11">Component of the replication restart primosome.</text>
</comment>
<keyword evidence="9 11" id="KW-0238">DNA-binding</keyword>
<feature type="binding site" evidence="11">
    <location>
        <position position="461"/>
    </location>
    <ligand>
        <name>Zn(2+)</name>
        <dbReference type="ChEBI" id="CHEBI:29105"/>
        <label>2</label>
    </ligand>
</feature>
<dbReference type="Proteomes" id="UP000324896">
    <property type="component" value="Unassembled WGS sequence"/>
</dbReference>
<dbReference type="SUPFAM" id="SSF52540">
    <property type="entry name" value="P-loop containing nucleoside triphosphate hydrolases"/>
    <property type="match status" value="2"/>
</dbReference>
<evidence type="ECO:0000256" key="3">
    <source>
        <dbReference type="ARBA" id="ARBA00022723"/>
    </source>
</evidence>
<comment type="cofactor">
    <cofactor evidence="11">
        <name>Zn(2+)</name>
        <dbReference type="ChEBI" id="CHEBI:29105"/>
    </cofactor>
    <text evidence="11">Binds 2 zinc ions per subunit.</text>
</comment>
<feature type="binding site" evidence="11">
    <location>
        <position position="492"/>
    </location>
    <ligand>
        <name>Zn(2+)</name>
        <dbReference type="ChEBI" id="CHEBI:29105"/>
        <label>1</label>
    </ligand>
</feature>
<dbReference type="Gene3D" id="3.40.1440.60">
    <property type="entry name" value="PriA, 3(prime) DNA-binding domain"/>
    <property type="match status" value="1"/>
</dbReference>
<evidence type="ECO:0000313" key="17">
    <source>
        <dbReference type="Proteomes" id="UP000324896"/>
    </source>
</evidence>
<dbReference type="Pfam" id="PF18074">
    <property type="entry name" value="PriA_C"/>
    <property type="match status" value="1"/>
</dbReference>
<dbReference type="InterPro" id="IPR041236">
    <property type="entry name" value="PriA_C"/>
</dbReference>
<keyword evidence="8 11" id="KW-0067">ATP-binding</keyword>
<protein>
    <recommendedName>
        <fullName evidence="11">Probable replication restart protein PriA</fullName>
    </recommendedName>
    <alternativeName>
        <fullName evidence="11">Putative ATP-dependent DNA helicase PriA</fullName>
    </alternativeName>
</protein>
<keyword evidence="6 16" id="KW-0347">Helicase</keyword>
<dbReference type="GO" id="GO:0005524">
    <property type="term" value="F:ATP binding"/>
    <property type="evidence" value="ECO:0007669"/>
    <property type="project" value="UniProtKB-UniRule"/>
</dbReference>
<evidence type="ECO:0000256" key="1">
    <source>
        <dbReference type="ARBA" id="ARBA00022515"/>
    </source>
</evidence>
<evidence type="ECO:0000256" key="10">
    <source>
        <dbReference type="ARBA" id="ARBA00023235"/>
    </source>
</evidence>
<accession>A0A1G6HNR0</accession>
<keyword evidence="2 11" id="KW-0235">DNA replication</keyword>
<dbReference type="Pfam" id="PF17764">
    <property type="entry name" value="PriA_3primeBD"/>
    <property type="match status" value="1"/>
</dbReference>
<dbReference type="GO" id="GO:0003677">
    <property type="term" value="F:DNA binding"/>
    <property type="evidence" value="ECO:0007669"/>
    <property type="project" value="UniProtKB-UniRule"/>
</dbReference>
<dbReference type="GO" id="GO:0006310">
    <property type="term" value="P:DNA recombination"/>
    <property type="evidence" value="ECO:0007669"/>
    <property type="project" value="InterPro"/>
</dbReference>
<reference evidence="16 17" key="1">
    <citation type="submission" date="2016-10" db="EMBL/GenBank/DDBJ databases">
        <authorList>
            <person name="Varghese N."/>
            <person name="Submissions S."/>
        </authorList>
    </citation>
    <scope>NUCLEOTIDE SEQUENCE [LARGE SCALE GENOMIC DNA]</scope>
    <source>
        <strain evidence="16 17">WG10</strain>
    </source>
</reference>
<keyword evidence="3 11" id="KW-0479">Metal-binding</keyword>
<keyword evidence="10" id="KW-0413">Isomerase</keyword>
<dbReference type="RefSeq" id="WP_149796556.1">
    <property type="nucleotide sequence ID" value="NZ_FMYT01000001.1"/>
</dbReference>
<dbReference type="GO" id="GO:0008270">
    <property type="term" value="F:zinc ion binding"/>
    <property type="evidence" value="ECO:0007669"/>
    <property type="project" value="UniProtKB-UniRule"/>
</dbReference>
<evidence type="ECO:0000259" key="14">
    <source>
        <dbReference type="Pfam" id="PF18074"/>
    </source>
</evidence>
<evidence type="ECO:0000256" key="9">
    <source>
        <dbReference type="ARBA" id="ARBA00023125"/>
    </source>
</evidence>
<feature type="coiled-coil region" evidence="12">
    <location>
        <begin position="114"/>
        <end position="141"/>
    </location>
</feature>
<dbReference type="GO" id="GO:0006270">
    <property type="term" value="P:DNA replication initiation"/>
    <property type="evidence" value="ECO:0007669"/>
    <property type="project" value="TreeGrafter"/>
</dbReference>
<gene>
    <name evidence="11" type="primary">priA</name>
    <name evidence="16" type="ORF">SAMN04488597_10161</name>
</gene>
<feature type="binding site" evidence="11">
    <location>
        <position position="479"/>
    </location>
    <ligand>
        <name>Zn(2+)</name>
        <dbReference type="ChEBI" id="CHEBI:29105"/>
        <label>2</label>
    </ligand>
</feature>
<dbReference type="PANTHER" id="PTHR30580">
    <property type="entry name" value="PRIMOSOMAL PROTEIN N"/>
    <property type="match status" value="1"/>
</dbReference>
<evidence type="ECO:0000259" key="15">
    <source>
        <dbReference type="Pfam" id="PF18319"/>
    </source>
</evidence>
<dbReference type="InterPro" id="IPR041222">
    <property type="entry name" value="PriA_3primeBD"/>
</dbReference>
<evidence type="ECO:0000256" key="6">
    <source>
        <dbReference type="ARBA" id="ARBA00022806"/>
    </source>
</evidence>
<evidence type="ECO:0000256" key="7">
    <source>
        <dbReference type="ARBA" id="ARBA00022833"/>
    </source>
</evidence>
<name>A0A1G6HNR0_9FIRM</name>
<dbReference type="InterPro" id="IPR042115">
    <property type="entry name" value="PriA_3primeBD_sf"/>
</dbReference>
<proteinExistence type="inferred from homology"/>
<evidence type="ECO:0000256" key="4">
    <source>
        <dbReference type="ARBA" id="ARBA00022741"/>
    </source>
</evidence>
<dbReference type="AlphaFoldDB" id="A0A1G6HNR0"/>
<comment type="function">
    <text evidence="11">Initiates the restart of stalled replication forks, which reloads the replicative helicase on sites other than the origin of replication. Recognizes and binds to abandoned replication forks and remodels them to uncover a helicase loading site. Promotes assembly of the primosome at these replication forks.</text>
</comment>
<dbReference type="HAMAP" id="MF_00983">
    <property type="entry name" value="PriA"/>
    <property type="match status" value="1"/>
</dbReference>
<feature type="domain" description="PriA DNA helicase Cys-rich region (CRR)" evidence="15">
    <location>
        <begin position="458"/>
        <end position="482"/>
    </location>
</feature>
<evidence type="ECO:0000256" key="2">
    <source>
        <dbReference type="ARBA" id="ARBA00022705"/>
    </source>
</evidence>
<feature type="domain" description="Primosomal protein N C-terminal" evidence="14">
    <location>
        <begin position="642"/>
        <end position="737"/>
    </location>
</feature>
<feature type="domain" description="Primosomal protein N' 3' DNA-binding" evidence="13">
    <location>
        <begin position="6"/>
        <end position="106"/>
    </location>
</feature>
<dbReference type="InterPro" id="IPR040498">
    <property type="entry name" value="PriA_CRR"/>
</dbReference>
<feature type="binding site" evidence="11">
    <location>
        <position position="458"/>
    </location>
    <ligand>
        <name>Zn(2+)</name>
        <dbReference type="ChEBI" id="CHEBI:29105"/>
        <label>2</label>
    </ligand>
</feature>
<organism evidence="16 17">
    <name type="scientific">Halanaerobium congolense</name>
    <dbReference type="NCBI Taxonomy" id="54121"/>
    <lineage>
        <taxon>Bacteria</taxon>
        <taxon>Bacillati</taxon>
        <taxon>Bacillota</taxon>
        <taxon>Clostridia</taxon>
        <taxon>Halanaerobiales</taxon>
        <taxon>Halanaerobiaceae</taxon>
        <taxon>Halanaerobium</taxon>
    </lineage>
</organism>
<dbReference type="EMBL" id="FMYT01000001">
    <property type="protein sequence ID" value="SDB95967.1"/>
    <property type="molecule type" value="Genomic_DNA"/>
</dbReference>
<dbReference type="Gene3D" id="3.40.50.300">
    <property type="entry name" value="P-loop containing nucleotide triphosphate hydrolases"/>
    <property type="match status" value="2"/>
</dbReference>
<keyword evidence="5" id="KW-0378">Hydrolase</keyword>
<evidence type="ECO:0000259" key="13">
    <source>
        <dbReference type="Pfam" id="PF17764"/>
    </source>
</evidence>
<dbReference type="PANTHER" id="PTHR30580:SF0">
    <property type="entry name" value="PRIMOSOMAL PROTEIN N"/>
    <property type="match status" value="1"/>
</dbReference>
<sequence>MQQIIKVVVDLPLRKLNKEFDYLLPDKFKNSIKIGQIVKVPFGRRKISAFVTQLDVKSDLEKSKLKEIDSIFYSESFFEQKLLDLFYWTAAYYHAYLAQVIKSALPPGIVDQKIKKKEVEYLKLNDQINNYKSELEKLEKRAPKQYLILNYLLEKNDQRNKLETVLAAADTSRQTVYRLIDKDLIILYNKYENRRPIINSNLKSSMNKEITISQTDAELLEQIVDFNSGKNSYLLTTKNSSKRYNFIIKLLEKLAVQQKNIILLIPEIEKDYIFLEQLANYFSDKIAFLHSQLSQAERFDQWQQIRKGEVQIVVGARSAIFAPFSSLDAVILMEENNENYKEQEHPLYHARQIAVKRLKNKKSLLILESPAPSLESKTLADKGEYQQINLAADENKISSEIIDMKKEVERGNLGDLSSKLKAEIKNQLSAGNKMILFLNRLGMSNYIICRKCGHVLKCENCDISLNYHQQEQELRCHYCGLKKEMPQKCPDCGSAFISQAGVGTEKIIEELKKIYSAARIKRVDSDLKEKEVKKRLNDFKNNKIDILVGTSILIKKQFYEELKLIAVISADTALNSSNFRSAETNYFILKELKSLLKNTDQSKFLVQSFQPEHYSIKAALDQTDNSFYEQEGQIRKKRNYPPFCRLLNIIISSQSENKAAAESKKLSNFLDQFKAKYLEKLGEAPAPLSKIRKKYRRQIILKFSSIRNREYIIQLIEKKFIEENNDDSVEIRIDVDPYRML</sequence>
<keyword evidence="12" id="KW-0175">Coiled coil</keyword>
<feature type="binding site" evidence="11">
    <location>
        <position position="489"/>
    </location>
    <ligand>
        <name>Zn(2+)</name>
        <dbReference type="ChEBI" id="CHEBI:29105"/>
        <label>1</label>
    </ligand>
</feature>
<dbReference type="GO" id="GO:0016787">
    <property type="term" value="F:hydrolase activity"/>
    <property type="evidence" value="ECO:0007669"/>
    <property type="project" value="UniProtKB-KW"/>
</dbReference>
<dbReference type="GO" id="GO:0043138">
    <property type="term" value="F:3'-5' DNA helicase activity"/>
    <property type="evidence" value="ECO:0007669"/>
    <property type="project" value="TreeGrafter"/>
</dbReference>
<feature type="binding site" evidence="11">
    <location>
        <position position="476"/>
    </location>
    <ligand>
        <name>Zn(2+)</name>
        <dbReference type="ChEBI" id="CHEBI:29105"/>
        <label>2</label>
    </ligand>
</feature>
<keyword evidence="4 11" id="KW-0547">Nucleotide-binding</keyword>
<keyword evidence="1 11" id="KW-0639">Primosome</keyword>
<evidence type="ECO:0000313" key="16">
    <source>
        <dbReference type="EMBL" id="SDB95967.1"/>
    </source>
</evidence>